<dbReference type="AlphaFoldDB" id="A0A4Y9S5M5"/>
<dbReference type="InterPro" id="IPR057840">
    <property type="entry name" value="FimV_N"/>
</dbReference>
<name>A0A4Y9S5M5_9BURK</name>
<dbReference type="RefSeq" id="WP_371857279.1">
    <property type="nucleotide sequence ID" value="NZ_SPVG01000233.1"/>
</dbReference>
<gene>
    <name evidence="3" type="ORF">E4L98_23570</name>
</gene>
<accession>A0A4Y9S5M5</accession>
<evidence type="ECO:0000313" key="4">
    <source>
        <dbReference type="Proteomes" id="UP000297729"/>
    </source>
</evidence>
<sequence>MAAELGDIAPHSYIGQPLVADIDLVSLTPDEVAQGVQARLAMADVYRGANVIMNPALATVKLSVVRQGQKTYLHVTTTRPVEADYVHLYVEMGAPGKPDVRLATIWLQRDPNPAPPPVALPSAATMTPAQAEQIAAEARSARA</sequence>
<feature type="domain" description="FimV N-terminal" evidence="2">
    <location>
        <begin position="4"/>
        <end position="107"/>
    </location>
</feature>
<dbReference type="Proteomes" id="UP000297729">
    <property type="component" value="Unassembled WGS sequence"/>
</dbReference>
<reference evidence="3 4" key="1">
    <citation type="submission" date="2019-03" db="EMBL/GenBank/DDBJ databases">
        <title>Draft Genome Sequence of Duganella callidus sp. nov., a Novel Duganella Species Isolated from Cultivated Soil.</title>
        <authorList>
            <person name="Raths R."/>
            <person name="Peta V."/>
            <person name="Bucking H."/>
        </authorList>
    </citation>
    <scope>NUCLEOTIDE SEQUENCE [LARGE SCALE GENOMIC DNA]</scope>
    <source>
        <strain evidence="3 4">DN04</strain>
    </source>
</reference>
<dbReference type="EMBL" id="SPVG01000233">
    <property type="protein sequence ID" value="TFW16491.1"/>
    <property type="molecule type" value="Genomic_DNA"/>
</dbReference>
<proteinExistence type="predicted"/>
<evidence type="ECO:0000259" key="2">
    <source>
        <dbReference type="Pfam" id="PF25800"/>
    </source>
</evidence>
<protein>
    <recommendedName>
        <fullName evidence="2">FimV N-terminal domain-containing protein</fullName>
    </recommendedName>
</protein>
<feature type="region of interest" description="Disordered" evidence="1">
    <location>
        <begin position="111"/>
        <end position="143"/>
    </location>
</feature>
<feature type="non-terminal residue" evidence="3">
    <location>
        <position position="143"/>
    </location>
</feature>
<evidence type="ECO:0000256" key="1">
    <source>
        <dbReference type="SAM" id="MobiDB-lite"/>
    </source>
</evidence>
<comment type="caution">
    <text evidence="3">The sequence shown here is derived from an EMBL/GenBank/DDBJ whole genome shotgun (WGS) entry which is preliminary data.</text>
</comment>
<evidence type="ECO:0000313" key="3">
    <source>
        <dbReference type="EMBL" id="TFW16491.1"/>
    </source>
</evidence>
<dbReference type="Pfam" id="PF25800">
    <property type="entry name" value="FimV_N"/>
    <property type="match status" value="1"/>
</dbReference>
<keyword evidence="4" id="KW-1185">Reference proteome</keyword>
<organism evidence="3 4">
    <name type="scientific">Duganella callida</name>
    <dbReference type="NCBI Taxonomy" id="2561932"/>
    <lineage>
        <taxon>Bacteria</taxon>
        <taxon>Pseudomonadati</taxon>
        <taxon>Pseudomonadota</taxon>
        <taxon>Betaproteobacteria</taxon>
        <taxon>Burkholderiales</taxon>
        <taxon>Oxalobacteraceae</taxon>
        <taxon>Telluria group</taxon>
        <taxon>Duganella</taxon>
    </lineage>
</organism>